<dbReference type="Gene3D" id="3.30.559.10">
    <property type="entry name" value="Chloramphenicol acetyltransferase-like domain"/>
    <property type="match status" value="1"/>
</dbReference>
<name>A0A4R6WIE4_9SPHI</name>
<reference evidence="2 3" key="1">
    <citation type="submission" date="2019-03" db="EMBL/GenBank/DDBJ databases">
        <title>Genomic Encyclopedia of Archaeal and Bacterial Type Strains, Phase II (KMG-II): from individual species to whole genera.</title>
        <authorList>
            <person name="Goeker M."/>
        </authorList>
    </citation>
    <scope>NUCLEOTIDE SEQUENCE [LARGE SCALE GENOMIC DNA]</scope>
    <source>
        <strain evidence="2 3">DSM 28353</strain>
    </source>
</reference>
<dbReference type="PANTHER" id="PTHR38474">
    <property type="entry name" value="SLR0299 PROTEIN"/>
    <property type="match status" value="1"/>
</dbReference>
<dbReference type="InterPro" id="IPR001707">
    <property type="entry name" value="Cmp_AcTrfase"/>
</dbReference>
<protein>
    <submittedName>
        <fullName evidence="2">Chloramphenicol O-acetyltransferase type A</fullName>
    </submittedName>
</protein>
<gene>
    <name evidence="2" type="ORF">CLV99_2751</name>
</gene>
<evidence type="ECO:0000313" key="2">
    <source>
        <dbReference type="EMBL" id="TDQ77346.1"/>
    </source>
</evidence>
<dbReference type="GO" id="GO:0008811">
    <property type="term" value="F:chloramphenicol O-acetyltransferase activity"/>
    <property type="evidence" value="ECO:0007669"/>
    <property type="project" value="InterPro"/>
</dbReference>
<organism evidence="2 3">
    <name type="scientific">Sphingobacterium yanglingense</name>
    <dbReference type="NCBI Taxonomy" id="1437280"/>
    <lineage>
        <taxon>Bacteria</taxon>
        <taxon>Pseudomonadati</taxon>
        <taxon>Bacteroidota</taxon>
        <taxon>Sphingobacteriia</taxon>
        <taxon>Sphingobacteriales</taxon>
        <taxon>Sphingobacteriaceae</taxon>
        <taxon>Sphingobacterium</taxon>
    </lineage>
</organism>
<feature type="active site" description="Proton acceptor" evidence="1">
    <location>
        <position position="191"/>
    </location>
</feature>
<evidence type="ECO:0000256" key="1">
    <source>
        <dbReference type="PIRSR" id="PIRSR000440-1"/>
    </source>
</evidence>
<sequence>MEAVFTKVSADWNRKPYFDYFYHTIKTKYNITHHIDITVFRERIKDNKLKFYPSFLYLIMKAVNQNEAFRMSFNEAGDLGIWNFVNPSYTIFHEDDKTFSDVWSTYKPTFKEFYEEVTTDIEKYRHVKKIKAREGRPANFCPISVLPWLSFESFSQDTYHESNFLYPIIRFGKYYERDSKWLIPISIFVNHAVADGYHTCKLINDIEALGNEINDWI</sequence>
<dbReference type="RefSeq" id="WP_133584975.1">
    <property type="nucleotide sequence ID" value="NZ_SNYV01000014.1"/>
</dbReference>
<accession>A0A4R6WIE4</accession>
<dbReference type="Proteomes" id="UP000295292">
    <property type="component" value="Unassembled WGS sequence"/>
</dbReference>
<evidence type="ECO:0000313" key="3">
    <source>
        <dbReference type="Proteomes" id="UP000295292"/>
    </source>
</evidence>
<dbReference type="SUPFAM" id="SSF52777">
    <property type="entry name" value="CoA-dependent acyltransferases"/>
    <property type="match status" value="1"/>
</dbReference>
<comment type="caution">
    <text evidence="2">The sequence shown here is derived from an EMBL/GenBank/DDBJ whole genome shotgun (WGS) entry which is preliminary data.</text>
</comment>
<dbReference type="AlphaFoldDB" id="A0A4R6WIE4"/>
<keyword evidence="3" id="KW-1185">Reference proteome</keyword>
<dbReference type="PANTHER" id="PTHR38474:SF2">
    <property type="entry name" value="CHLORAMPHENICOL ACETYLTRANSFERASE"/>
    <property type="match status" value="1"/>
</dbReference>
<proteinExistence type="predicted"/>
<dbReference type="EMBL" id="SNYV01000014">
    <property type="protein sequence ID" value="TDQ77346.1"/>
    <property type="molecule type" value="Genomic_DNA"/>
</dbReference>
<dbReference type="PIRSF" id="PIRSF000440">
    <property type="entry name" value="CAT"/>
    <property type="match status" value="1"/>
</dbReference>
<dbReference type="OrthoDB" id="9801766at2"/>
<keyword evidence="2" id="KW-0808">Transferase</keyword>
<dbReference type="SMART" id="SM01059">
    <property type="entry name" value="CAT"/>
    <property type="match status" value="1"/>
</dbReference>
<dbReference type="InterPro" id="IPR023213">
    <property type="entry name" value="CAT-like_dom_sf"/>
</dbReference>
<dbReference type="Pfam" id="PF00302">
    <property type="entry name" value="CAT"/>
    <property type="match status" value="1"/>
</dbReference>